<dbReference type="Gene3D" id="1.10.3730.20">
    <property type="match status" value="1"/>
</dbReference>
<accession>A0A4R8BZ19</accession>
<feature type="transmembrane region" description="Helical" evidence="6">
    <location>
        <begin position="155"/>
        <end position="173"/>
    </location>
</feature>
<dbReference type="InterPro" id="IPR000620">
    <property type="entry name" value="EamA_dom"/>
</dbReference>
<keyword evidence="4 6" id="KW-1133">Transmembrane helix</keyword>
<comment type="similarity">
    <text evidence="2">Belongs to the EamA transporter family.</text>
</comment>
<feature type="transmembrane region" description="Helical" evidence="6">
    <location>
        <begin position="246"/>
        <end position="265"/>
    </location>
</feature>
<evidence type="ECO:0000256" key="2">
    <source>
        <dbReference type="ARBA" id="ARBA00007362"/>
    </source>
</evidence>
<feature type="domain" description="EamA" evidence="7">
    <location>
        <begin position="154"/>
        <end position="287"/>
    </location>
</feature>
<feature type="domain" description="EamA" evidence="7">
    <location>
        <begin position="10"/>
        <end position="139"/>
    </location>
</feature>
<evidence type="ECO:0000256" key="1">
    <source>
        <dbReference type="ARBA" id="ARBA00004141"/>
    </source>
</evidence>
<evidence type="ECO:0000259" key="7">
    <source>
        <dbReference type="Pfam" id="PF00892"/>
    </source>
</evidence>
<gene>
    <name evidence="8" type="ORF">EV653_6506</name>
</gene>
<dbReference type="InterPro" id="IPR050638">
    <property type="entry name" value="AA-Vitamin_Transporters"/>
</dbReference>
<evidence type="ECO:0000256" key="5">
    <source>
        <dbReference type="ARBA" id="ARBA00023136"/>
    </source>
</evidence>
<evidence type="ECO:0000256" key="4">
    <source>
        <dbReference type="ARBA" id="ARBA00022989"/>
    </source>
</evidence>
<keyword evidence="9" id="KW-1185">Reference proteome</keyword>
<dbReference type="EMBL" id="SODP01000003">
    <property type="protein sequence ID" value="TDW66477.1"/>
    <property type="molecule type" value="Genomic_DNA"/>
</dbReference>
<reference evidence="8 9" key="1">
    <citation type="submission" date="2019-03" db="EMBL/GenBank/DDBJ databases">
        <title>Genomic Encyclopedia of Type Strains, Phase III (KMG-III): the genomes of soil and plant-associated and newly described type strains.</title>
        <authorList>
            <person name="Whitman W."/>
        </authorList>
    </citation>
    <scope>NUCLEOTIDE SEQUENCE [LARGE SCALE GENOMIC DNA]</scope>
    <source>
        <strain evidence="8 9">VKM Ac-2573</strain>
    </source>
</reference>
<evidence type="ECO:0000256" key="3">
    <source>
        <dbReference type="ARBA" id="ARBA00022692"/>
    </source>
</evidence>
<dbReference type="AlphaFoldDB" id="A0A4R8BZ19"/>
<dbReference type="SUPFAM" id="SSF103481">
    <property type="entry name" value="Multidrug resistance efflux transporter EmrE"/>
    <property type="match status" value="2"/>
</dbReference>
<dbReference type="PANTHER" id="PTHR32322">
    <property type="entry name" value="INNER MEMBRANE TRANSPORTER"/>
    <property type="match status" value="1"/>
</dbReference>
<comment type="caution">
    <text evidence="8">The sequence shown here is derived from an EMBL/GenBank/DDBJ whole genome shotgun (WGS) entry which is preliminary data.</text>
</comment>
<dbReference type="RefSeq" id="WP_134108442.1">
    <property type="nucleotide sequence ID" value="NZ_SODP01000003.1"/>
</dbReference>
<evidence type="ECO:0000313" key="9">
    <source>
        <dbReference type="Proteomes" id="UP000295146"/>
    </source>
</evidence>
<feature type="transmembrane region" description="Helical" evidence="6">
    <location>
        <begin position="216"/>
        <end position="234"/>
    </location>
</feature>
<dbReference type="InterPro" id="IPR037185">
    <property type="entry name" value="EmrE-like"/>
</dbReference>
<keyword evidence="3 6" id="KW-0812">Transmembrane</keyword>
<feature type="transmembrane region" description="Helical" evidence="6">
    <location>
        <begin position="185"/>
        <end position="204"/>
    </location>
</feature>
<dbReference type="GO" id="GO:0016020">
    <property type="term" value="C:membrane"/>
    <property type="evidence" value="ECO:0007669"/>
    <property type="project" value="UniProtKB-SubCell"/>
</dbReference>
<comment type="subcellular location">
    <subcellularLocation>
        <location evidence="1">Membrane</location>
        <topology evidence="1">Multi-pass membrane protein</topology>
    </subcellularLocation>
</comment>
<keyword evidence="5 6" id="KW-0472">Membrane</keyword>
<proteinExistence type="inferred from homology"/>
<evidence type="ECO:0000256" key="6">
    <source>
        <dbReference type="SAM" id="Phobius"/>
    </source>
</evidence>
<feature type="transmembrane region" description="Helical" evidence="6">
    <location>
        <begin position="68"/>
        <end position="87"/>
    </location>
</feature>
<dbReference type="Pfam" id="PF00892">
    <property type="entry name" value="EamA"/>
    <property type="match status" value="2"/>
</dbReference>
<feature type="transmembrane region" description="Helical" evidence="6">
    <location>
        <begin position="93"/>
        <end position="113"/>
    </location>
</feature>
<feature type="transmembrane region" description="Helical" evidence="6">
    <location>
        <begin position="38"/>
        <end position="56"/>
    </location>
</feature>
<evidence type="ECO:0000313" key="8">
    <source>
        <dbReference type="EMBL" id="TDW66477.1"/>
    </source>
</evidence>
<feature type="transmembrane region" description="Helical" evidence="6">
    <location>
        <begin position="125"/>
        <end position="143"/>
    </location>
</feature>
<sequence length="310" mass="32977">MTADNAPPRAAAWLAAGALFVSVSSVLLDLAGTTPGTASFYRCVLSVPFLAVAAYLERRRRRTLRRDELLLGLLAGAFFAGDMLLWTRAIEEVGAGLSTVVVNVQVIGVPLLAWAIDRETVPRRFLAWVPVMILGVALTAGLVDGGAAGTDPVWGTIHAVLAAACYSVFLYLLRRTGMGGRPLQNYFVVIASAGVVSLIAGWLWRGVDLAPGFRVIGWLIGVALAGTVVGWLLVATYSPHLPSHVGAALLMLTPVGALVLSSVVLHERPTLLQLSGCVLILVGAYLSGNRLRGRRTGRAPDRRRPERECP</sequence>
<dbReference type="Proteomes" id="UP000295146">
    <property type="component" value="Unassembled WGS sequence"/>
</dbReference>
<name>A0A4R8BZ19_9ACTN</name>
<dbReference type="PANTHER" id="PTHR32322:SF2">
    <property type="entry name" value="EAMA DOMAIN-CONTAINING PROTEIN"/>
    <property type="match status" value="1"/>
</dbReference>
<feature type="transmembrane region" description="Helical" evidence="6">
    <location>
        <begin position="271"/>
        <end position="288"/>
    </location>
</feature>
<organism evidence="8 9">
    <name type="scientific">Kribbella pratensis</name>
    <dbReference type="NCBI Taxonomy" id="2512112"/>
    <lineage>
        <taxon>Bacteria</taxon>
        <taxon>Bacillati</taxon>
        <taxon>Actinomycetota</taxon>
        <taxon>Actinomycetes</taxon>
        <taxon>Propionibacteriales</taxon>
        <taxon>Kribbellaceae</taxon>
        <taxon>Kribbella</taxon>
    </lineage>
</organism>
<protein>
    <submittedName>
        <fullName evidence="8">Drug/metabolite transporter (DMT)-like permease</fullName>
    </submittedName>
</protein>
<dbReference type="OrthoDB" id="5315632at2"/>